<feature type="transmembrane region" description="Helical" evidence="8">
    <location>
        <begin position="184"/>
        <end position="204"/>
    </location>
</feature>
<name>A0A2X0V7M5_9GAMM</name>
<dbReference type="PROSITE" id="PS01116">
    <property type="entry name" value="XANTH_URACIL_PERMASE"/>
    <property type="match status" value="1"/>
</dbReference>
<dbReference type="RefSeq" id="WP_113743989.1">
    <property type="nucleotide sequence ID" value="NZ_UAPV01000001.1"/>
</dbReference>
<keyword evidence="4" id="KW-1003">Cell membrane</keyword>
<dbReference type="InterPro" id="IPR017588">
    <property type="entry name" value="UacT-like"/>
</dbReference>
<dbReference type="Pfam" id="PF00860">
    <property type="entry name" value="Xan_ur_permease"/>
    <property type="match status" value="1"/>
</dbReference>
<evidence type="ECO:0000256" key="8">
    <source>
        <dbReference type="SAM" id="Phobius"/>
    </source>
</evidence>
<keyword evidence="5 8" id="KW-0812">Transmembrane</keyword>
<feature type="transmembrane region" description="Helical" evidence="8">
    <location>
        <begin position="429"/>
        <end position="449"/>
    </location>
</feature>
<dbReference type="InterPro" id="IPR006043">
    <property type="entry name" value="NCS2"/>
</dbReference>
<dbReference type="AlphaFoldDB" id="A0A2X0V7M5"/>
<dbReference type="PANTHER" id="PTHR42810">
    <property type="entry name" value="PURINE PERMEASE C1399.01C-RELATED"/>
    <property type="match status" value="1"/>
</dbReference>
<protein>
    <submittedName>
        <fullName evidence="9">Xanthine permease XanP</fullName>
    </submittedName>
</protein>
<feature type="transmembrane region" description="Helical" evidence="8">
    <location>
        <begin position="149"/>
        <end position="172"/>
    </location>
</feature>
<evidence type="ECO:0000256" key="5">
    <source>
        <dbReference type="ARBA" id="ARBA00022692"/>
    </source>
</evidence>
<evidence type="ECO:0000256" key="7">
    <source>
        <dbReference type="ARBA" id="ARBA00023136"/>
    </source>
</evidence>
<feature type="transmembrane region" description="Helical" evidence="8">
    <location>
        <begin position="259"/>
        <end position="277"/>
    </location>
</feature>
<dbReference type="NCBIfam" id="TIGR00801">
    <property type="entry name" value="ncs2"/>
    <property type="match status" value="1"/>
</dbReference>
<dbReference type="GO" id="GO:0042907">
    <property type="term" value="F:xanthine transmembrane transporter activity"/>
    <property type="evidence" value="ECO:0007669"/>
    <property type="project" value="TreeGrafter"/>
</dbReference>
<evidence type="ECO:0000256" key="6">
    <source>
        <dbReference type="ARBA" id="ARBA00022989"/>
    </source>
</evidence>
<dbReference type="EMBL" id="UAPV01000001">
    <property type="protein sequence ID" value="SPT69853.1"/>
    <property type="molecule type" value="Genomic_DNA"/>
</dbReference>
<feature type="transmembrane region" description="Helical" evidence="8">
    <location>
        <begin position="341"/>
        <end position="363"/>
    </location>
</feature>
<dbReference type="GO" id="GO:0005886">
    <property type="term" value="C:plasma membrane"/>
    <property type="evidence" value="ECO:0007669"/>
    <property type="project" value="UniProtKB-SubCell"/>
</dbReference>
<sequence>MSQIKLNPDSRLEVDEKRDKSDLIYGLDDVPPLRDTLFAAIQHLLAIFVAIITPPLIIAGALKLDLETTGFLVSMALFASGISTFIQCRRVGPIGCGLLCIQGTSFSFISPIIAAGMTGGLSVIFGATIAGSAVEMVLSRLLKYTRRIITPLVSGIVVTMIGLSLIKVGVIACGGGFNAMQDGSFGSLKNLALAGMVVGIILFFNRSSNKYLRMSSIVLGIASGYFVSWVLGLVNFSAVDTYGGLNVPVPFKYGIDFEFSAIFALGIVYLITAIEAYGDVTANSLISGQPLEGEKFHKRASGGILADGFNSMVAGCLNSFPNSIFAQNNGMIQLTGVASRYVGYFIALFLLLLGLFPAVGLVFSLMPEPVIGGATLLMFGTVAASGIKIISHQNINRKAMLVMGLSFSFGLSVELVPDILNHMPDMIKGIFASGITTGGITAILANLLIRIKD</sequence>
<accession>A0A2X0V7M5</accession>
<keyword evidence="6 8" id="KW-1133">Transmembrane helix</keyword>
<proteinExistence type="inferred from homology"/>
<reference evidence="9 10" key="1">
    <citation type="submission" date="2018-06" db="EMBL/GenBank/DDBJ databases">
        <authorList>
            <consortium name="Pathogen Informatics"/>
            <person name="Doyle S."/>
        </authorList>
    </citation>
    <scope>NUCLEOTIDE SEQUENCE [LARGE SCALE GENOMIC DNA]</scope>
    <source>
        <strain evidence="9 10">NCTC13093</strain>
    </source>
</reference>
<evidence type="ECO:0000256" key="1">
    <source>
        <dbReference type="ARBA" id="ARBA00004651"/>
    </source>
</evidence>
<evidence type="ECO:0000256" key="4">
    <source>
        <dbReference type="ARBA" id="ARBA00022475"/>
    </source>
</evidence>
<evidence type="ECO:0000313" key="9">
    <source>
        <dbReference type="EMBL" id="SPT69853.1"/>
    </source>
</evidence>
<keyword evidence="10" id="KW-1185">Reference proteome</keyword>
<dbReference type="NCBIfam" id="TIGR03173">
    <property type="entry name" value="pbuX"/>
    <property type="match status" value="1"/>
</dbReference>
<feature type="transmembrane region" description="Helical" evidence="8">
    <location>
        <begin position="68"/>
        <end position="86"/>
    </location>
</feature>
<comment type="subcellular location">
    <subcellularLocation>
        <location evidence="1">Cell membrane</location>
        <topology evidence="1">Multi-pass membrane protein</topology>
    </subcellularLocation>
</comment>
<dbReference type="PANTHER" id="PTHR42810:SF2">
    <property type="entry name" value="PURINE PERMEASE C1399.01C-RELATED"/>
    <property type="match status" value="1"/>
</dbReference>
<feature type="transmembrane region" description="Helical" evidence="8">
    <location>
        <begin position="399"/>
        <end position="417"/>
    </location>
</feature>
<feature type="transmembrane region" description="Helical" evidence="8">
    <location>
        <begin position="369"/>
        <end position="387"/>
    </location>
</feature>
<evidence type="ECO:0000256" key="3">
    <source>
        <dbReference type="ARBA" id="ARBA00022448"/>
    </source>
</evidence>
<feature type="transmembrane region" description="Helical" evidence="8">
    <location>
        <begin position="216"/>
        <end position="239"/>
    </location>
</feature>
<dbReference type="InterPro" id="IPR006042">
    <property type="entry name" value="Xan_ur_permease"/>
</dbReference>
<evidence type="ECO:0000256" key="2">
    <source>
        <dbReference type="ARBA" id="ARBA00008821"/>
    </source>
</evidence>
<evidence type="ECO:0000313" key="10">
    <source>
        <dbReference type="Proteomes" id="UP000250086"/>
    </source>
</evidence>
<keyword evidence="3" id="KW-0813">Transport</keyword>
<dbReference type="NCBIfam" id="NF037981">
    <property type="entry name" value="NCS2_1"/>
    <property type="match status" value="1"/>
</dbReference>
<comment type="similarity">
    <text evidence="2">Belongs to the nucleobase:cation symporter-2 (NCS2) (TC 2.A.40) family.</text>
</comment>
<dbReference type="Proteomes" id="UP000250086">
    <property type="component" value="Unassembled WGS sequence"/>
</dbReference>
<organism evidence="9 10">
    <name type="scientific">Anaerobiospirillum thomasii</name>
    <dbReference type="NCBI Taxonomy" id="179995"/>
    <lineage>
        <taxon>Bacteria</taxon>
        <taxon>Pseudomonadati</taxon>
        <taxon>Pseudomonadota</taxon>
        <taxon>Gammaproteobacteria</taxon>
        <taxon>Aeromonadales</taxon>
        <taxon>Succinivibrionaceae</taxon>
        <taxon>Anaerobiospirillum</taxon>
    </lineage>
</organism>
<gene>
    <name evidence="9" type="primary">xanP</name>
    <name evidence="9" type="ORF">NCTC13093_01244</name>
</gene>
<feature type="transmembrane region" description="Helical" evidence="8">
    <location>
        <begin position="44"/>
        <end position="62"/>
    </location>
</feature>
<keyword evidence="7 8" id="KW-0472">Membrane</keyword>